<protein>
    <recommendedName>
        <fullName evidence="4">Lipoprotein</fullName>
    </recommendedName>
</protein>
<organism evidence="2 3">
    <name type="scientific">Sulfobacillus thermosulfidooxidans</name>
    <dbReference type="NCBI Taxonomy" id="28034"/>
    <lineage>
        <taxon>Bacteria</taxon>
        <taxon>Bacillati</taxon>
        <taxon>Bacillota</taxon>
        <taxon>Clostridia</taxon>
        <taxon>Eubacteriales</taxon>
        <taxon>Clostridiales Family XVII. Incertae Sedis</taxon>
        <taxon>Sulfobacillus</taxon>
    </lineage>
</organism>
<proteinExistence type="predicted"/>
<feature type="signal peptide" evidence="1">
    <location>
        <begin position="1"/>
        <end position="29"/>
    </location>
</feature>
<dbReference type="PROSITE" id="PS51257">
    <property type="entry name" value="PROKAR_LIPOPROTEIN"/>
    <property type="match status" value="1"/>
</dbReference>
<accession>A0A2T2WVX6</accession>
<evidence type="ECO:0000313" key="3">
    <source>
        <dbReference type="Proteomes" id="UP000242705"/>
    </source>
</evidence>
<keyword evidence="1" id="KW-0732">Signal</keyword>
<dbReference type="EMBL" id="PXYX01000023">
    <property type="protein sequence ID" value="PSR26394.1"/>
    <property type="molecule type" value="Genomic_DNA"/>
</dbReference>
<evidence type="ECO:0008006" key="4">
    <source>
        <dbReference type="Google" id="ProtNLM"/>
    </source>
</evidence>
<name>A0A2T2WVX6_SULTH</name>
<sequence length="127" mass="13590">MTRILALRPLAIVPVILSTVLTACGSISAANVDVSPASFPAATSWVQQHVGGSHVTFIGSGEGPQHQLLSVWMITVPTTLKSGAYTRHFSPNTFLGLSIEATHPNFLGSIFYRQGDVGPWKKLPVHQ</sequence>
<dbReference type="Proteomes" id="UP000242705">
    <property type="component" value="Unassembled WGS sequence"/>
</dbReference>
<evidence type="ECO:0000256" key="1">
    <source>
        <dbReference type="SAM" id="SignalP"/>
    </source>
</evidence>
<reference evidence="2 3" key="1">
    <citation type="journal article" date="2014" name="BMC Genomics">
        <title>Comparison of environmental and isolate Sulfobacillus genomes reveals diverse carbon, sulfur, nitrogen, and hydrogen metabolisms.</title>
        <authorList>
            <person name="Justice N.B."/>
            <person name="Norman A."/>
            <person name="Brown C.T."/>
            <person name="Singh A."/>
            <person name="Thomas B.C."/>
            <person name="Banfield J.F."/>
        </authorList>
    </citation>
    <scope>NUCLEOTIDE SEQUENCE [LARGE SCALE GENOMIC DNA]</scope>
    <source>
        <strain evidence="2">AMDSBA5</strain>
    </source>
</reference>
<comment type="caution">
    <text evidence="2">The sequence shown here is derived from an EMBL/GenBank/DDBJ whole genome shotgun (WGS) entry which is preliminary data.</text>
</comment>
<dbReference type="AlphaFoldDB" id="A0A2T2WVX6"/>
<feature type="chain" id="PRO_5015442794" description="Lipoprotein" evidence="1">
    <location>
        <begin position="30"/>
        <end position="127"/>
    </location>
</feature>
<gene>
    <name evidence="2" type="ORF">C7B47_10890</name>
</gene>
<evidence type="ECO:0000313" key="2">
    <source>
        <dbReference type="EMBL" id="PSR26394.1"/>
    </source>
</evidence>